<gene>
    <name evidence="3" type="ORF">GCM10011332_04870</name>
</gene>
<keyword evidence="4" id="KW-1185">Reference proteome</keyword>
<dbReference type="Pfam" id="PF03781">
    <property type="entry name" value="FGE-sulfatase"/>
    <property type="match status" value="1"/>
</dbReference>
<dbReference type="Gene3D" id="3.90.1580.10">
    <property type="entry name" value="paralog of FGE (formylglycine-generating enzyme)"/>
    <property type="match status" value="1"/>
</dbReference>
<organism evidence="3 4">
    <name type="scientific">Terasakiella brassicae</name>
    <dbReference type="NCBI Taxonomy" id="1634917"/>
    <lineage>
        <taxon>Bacteria</taxon>
        <taxon>Pseudomonadati</taxon>
        <taxon>Pseudomonadota</taxon>
        <taxon>Alphaproteobacteria</taxon>
        <taxon>Rhodospirillales</taxon>
        <taxon>Terasakiellaceae</taxon>
        <taxon>Terasakiella</taxon>
    </lineage>
</organism>
<dbReference type="PROSITE" id="PS51257">
    <property type="entry name" value="PROKAR_LIPOPROTEIN"/>
    <property type="match status" value="1"/>
</dbReference>
<dbReference type="InterPro" id="IPR042095">
    <property type="entry name" value="SUMF_sf"/>
</dbReference>
<dbReference type="GO" id="GO:0120147">
    <property type="term" value="F:formylglycine-generating oxidase activity"/>
    <property type="evidence" value="ECO:0007669"/>
    <property type="project" value="TreeGrafter"/>
</dbReference>
<sequence>MFLLRFKKLVLGICCLALSGCASTPFKQKIDPLQEVPALSLIPNSVFYIGSTDSEREKAYHIDEAAYSVPVTREQNWYEAELPLQQVRLRSFYITRTPITNFQYAAFVRDSGYDAPDVDIVDWQSYGLNHTYESTRKYAWGPNGYAQGRDRHPVVLVNYEDAQAYAKWLAEKTGQYWRLPNEREWELAARGTDGRAYPWGNDFNPAKANTADIGPHDTLPVGSFPEGASPFGVLDMAGQVYEWTSTPGEASRMTVKGGAWDDRGCGVCRAAARHHRRWDMKHILIGFRLVREVAN</sequence>
<dbReference type="PANTHER" id="PTHR23150:SF19">
    <property type="entry name" value="FORMYLGLYCINE-GENERATING ENZYME"/>
    <property type="match status" value="1"/>
</dbReference>
<name>A0A917BQ27_9PROT</name>
<feature type="domain" description="Sulfatase-modifying factor enzyme-like" evidence="2">
    <location>
        <begin position="73"/>
        <end position="291"/>
    </location>
</feature>
<keyword evidence="1" id="KW-0732">Signal</keyword>
<protein>
    <recommendedName>
        <fullName evidence="2">Sulfatase-modifying factor enzyme-like domain-containing protein</fullName>
    </recommendedName>
</protein>
<dbReference type="EMBL" id="BMHV01000003">
    <property type="protein sequence ID" value="GGF54501.1"/>
    <property type="molecule type" value="Genomic_DNA"/>
</dbReference>
<dbReference type="RefSeq" id="WP_188661077.1">
    <property type="nucleotide sequence ID" value="NZ_BMHV01000003.1"/>
</dbReference>
<accession>A0A917BQ27</accession>
<evidence type="ECO:0000259" key="2">
    <source>
        <dbReference type="Pfam" id="PF03781"/>
    </source>
</evidence>
<dbReference type="InterPro" id="IPR005532">
    <property type="entry name" value="SUMF_dom"/>
</dbReference>
<dbReference type="PANTHER" id="PTHR23150">
    <property type="entry name" value="SULFATASE MODIFYING FACTOR 1, 2"/>
    <property type="match status" value="1"/>
</dbReference>
<reference evidence="3" key="1">
    <citation type="journal article" date="2014" name="Int. J. Syst. Evol. Microbiol.">
        <title>Complete genome sequence of Corynebacterium casei LMG S-19264T (=DSM 44701T), isolated from a smear-ripened cheese.</title>
        <authorList>
            <consortium name="US DOE Joint Genome Institute (JGI-PGF)"/>
            <person name="Walter F."/>
            <person name="Albersmeier A."/>
            <person name="Kalinowski J."/>
            <person name="Ruckert C."/>
        </authorList>
    </citation>
    <scope>NUCLEOTIDE SEQUENCE</scope>
    <source>
        <strain evidence="3">CGMCC 1.15254</strain>
    </source>
</reference>
<evidence type="ECO:0000313" key="3">
    <source>
        <dbReference type="EMBL" id="GGF54501.1"/>
    </source>
</evidence>
<dbReference type="InterPro" id="IPR016187">
    <property type="entry name" value="CTDL_fold"/>
</dbReference>
<feature type="signal peptide" evidence="1">
    <location>
        <begin position="1"/>
        <end position="22"/>
    </location>
</feature>
<dbReference type="SUPFAM" id="SSF56436">
    <property type="entry name" value="C-type lectin-like"/>
    <property type="match status" value="1"/>
</dbReference>
<feature type="chain" id="PRO_5036857897" description="Sulfatase-modifying factor enzyme-like domain-containing protein" evidence="1">
    <location>
        <begin position="23"/>
        <end position="295"/>
    </location>
</feature>
<evidence type="ECO:0000256" key="1">
    <source>
        <dbReference type="SAM" id="SignalP"/>
    </source>
</evidence>
<dbReference type="AlphaFoldDB" id="A0A917BQ27"/>
<dbReference type="Proteomes" id="UP000632498">
    <property type="component" value="Unassembled WGS sequence"/>
</dbReference>
<dbReference type="InterPro" id="IPR051043">
    <property type="entry name" value="Sulfatase_Mod_Factor_Kinase"/>
</dbReference>
<reference evidence="3" key="2">
    <citation type="submission" date="2020-09" db="EMBL/GenBank/DDBJ databases">
        <authorList>
            <person name="Sun Q."/>
            <person name="Zhou Y."/>
        </authorList>
    </citation>
    <scope>NUCLEOTIDE SEQUENCE</scope>
    <source>
        <strain evidence="3">CGMCC 1.15254</strain>
    </source>
</reference>
<evidence type="ECO:0000313" key="4">
    <source>
        <dbReference type="Proteomes" id="UP000632498"/>
    </source>
</evidence>
<comment type="caution">
    <text evidence="3">The sequence shown here is derived from an EMBL/GenBank/DDBJ whole genome shotgun (WGS) entry which is preliminary data.</text>
</comment>
<proteinExistence type="predicted"/>